<feature type="coiled-coil region" evidence="14">
    <location>
        <begin position="2593"/>
        <end position="2631"/>
    </location>
</feature>
<dbReference type="InterPro" id="IPR041589">
    <property type="entry name" value="DNAH3_AAA_lid_1"/>
</dbReference>
<evidence type="ECO:0000256" key="13">
    <source>
        <dbReference type="ARBA" id="ARBA00023273"/>
    </source>
</evidence>
<dbReference type="Gene3D" id="1.20.920.30">
    <property type="match status" value="1"/>
</dbReference>
<accession>A0AAJ7E2U4</accession>
<evidence type="ECO:0000256" key="5">
    <source>
        <dbReference type="ARBA" id="ARBA00022737"/>
    </source>
</evidence>
<evidence type="ECO:0000313" key="16">
    <source>
        <dbReference type="Proteomes" id="UP000695007"/>
    </source>
</evidence>
<evidence type="ECO:0000256" key="12">
    <source>
        <dbReference type="ARBA" id="ARBA00023212"/>
    </source>
</evidence>
<dbReference type="FunFam" id="1.20.140.100:FF:000003">
    <property type="entry name" value="Dynein, axonemal, heavy chain 5"/>
    <property type="match status" value="1"/>
</dbReference>
<dbReference type="RefSeq" id="XP_011505797.1">
    <property type="nucleotide sequence ID" value="XM_011507495.1"/>
</dbReference>
<dbReference type="GO" id="GO:0005858">
    <property type="term" value="C:axonemal dynein complex"/>
    <property type="evidence" value="ECO:0007669"/>
    <property type="project" value="TreeGrafter"/>
</dbReference>
<keyword evidence="10" id="KW-0969">Cilium</keyword>
<evidence type="ECO:0000256" key="6">
    <source>
        <dbReference type="ARBA" id="ARBA00022741"/>
    </source>
</evidence>
<dbReference type="GO" id="GO:0045505">
    <property type="term" value="F:dynein intermediate chain binding"/>
    <property type="evidence" value="ECO:0007669"/>
    <property type="project" value="InterPro"/>
</dbReference>
<evidence type="ECO:0000313" key="17">
    <source>
        <dbReference type="RefSeq" id="XP_011505797.1"/>
    </source>
</evidence>
<dbReference type="SUPFAM" id="SSF52540">
    <property type="entry name" value="P-loop containing nucleoside triphosphate hydrolases"/>
    <property type="match status" value="4"/>
</dbReference>
<dbReference type="Gene3D" id="1.10.287.2620">
    <property type="match status" value="1"/>
</dbReference>
<keyword evidence="11" id="KW-0505">Motor protein</keyword>
<dbReference type="Pfam" id="PF17852">
    <property type="entry name" value="Dynein_AAA_lid"/>
    <property type="match status" value="1"/>
</dbReference>
<dbReference type="FunFam" id="3.20.180.20:FF:000001">
    <property type="entry name" value="Dynein axonemal heavy chain 5"/>
    <property type="match status" value="1"/>
</dbReference>
<feature type="domain" description="AAA+ ATPase" evidence="15">
    <location>
        <begin position="1615"/>
        <end position="1770"/>
    </location>
</feature>
<evidence type="ECO:0000256" key="4">
    <source>
        <dbReference type="ARBA" id="ARBA00022701"/>
    </source>
</evidence>
<dbReference type="FunFam" id="1.10.8.1220:FF:000001">
    <property type="entry name" value="Dynein axonemal heavy chain 5"/>
    <property type="match status" value="1"/>
</dbReference>
<dbReference type="Pfam" id="PF12780">
    <property type="entry name" value="AAA_8"/>
    <property type="match status" value="1"/>
</dbReference>
<gene>
    <name evidence="17" type="primary">LOC105368483</name>
</gene>
<dbReference type="InterPro" id="IPR013602">
    <property type="entry name" value="Dynein_heavy_linker"/>
</dbReference>
<dbReference type="Gene3D" id="1.10.8.710">
    <property type="match status" value="1"/>
</dbReference>
<keyword evidence="12" id="KW-0206">Cytoskeleton</keyword>
<organism evidence="16 17">
    <name type="scientific">Ceratosolen solmsi marchali</name>
    <dbReference type="NCBI Taxonomy" id="326594"/>
    <lineage>
        <taxon>Eukaryota</taxon>
        <taxon>Metazoa</taxon>
        <taxon>Ecdysozoa</taxon>
        <taxon>Arthropoda</taxon>
        <taxon>Hexapoda</taxon>
        <taxon>Insecta</taxon>
        <taxon>Pterygota</taxon>
        <taxon>Neoptera</taxon>
        <taxon>Endopterygota</taxon>
        <taxon>Hymenoptera</taxon>
        <taxon>Apocrita</taxon>
        <taxon>Proctotrupomorpha</taxon>
        <taxon>Chalcidoidea</taxon>
        <taxon>Agaonidae</taxon>
        <taxon>Agaoninae</taxon>
        <taxon>Ceratosolen</taxon>
    </lineage>
</organism>
<dbReference type="InterPro" id="IPR035699">
    <property type="entry name" value="AAA_6"/>
</dbReference>
<dbReference type="InterPro" id="IPR027417">
    <property type="entry name" value="P-loop_NTPase"/>
</dbReference>
<dbReference type="InterPro" id="IPR035706">
    <property type="entry name" value="AAA_9"/>
</dbReference>
<dbReference type="CTD" id="26067053"/>
<dbReference type="InterPro" id="IPR041466">
    <property type="entry name" value="Dynein_AAA5_ext"/>
</dbReference>
<dbReference type="Pfam" id="PF08393">
    <property type="entry name" value="DHC_N2"/>
    <property type="match status" value="1"/>
</dbReference>
<dbReference type="Gene3D" id="3.10.490.20">
    <property type="match status" value="1"/>
</dbReference>
<keyword evidence="7" id="KW-0067">ATP-binding</keyword>
<dbReference type="Pfam" id="PF08385">
    <property type="entry name" value="DHC_N1"/>
    <property type="match status" value="1"/>
</dbReference>
<name>A0AAJ7E2U4_9HYME</name>
<evidence type="ECO:0000256" key="7">
    <source>
        <dbReference type="ARBA" id="ARBA00022840"/>
    </source>
</evidence>
<dbReference type="Gene3D" id="3.20.180.20">
    <property type="entry name" value="Dynein heavy chain, N-terminal domain 2"/>
    <property type="match status" value="1"/>
</dbReference>
<dbReference type="GO" id="GO:0007018">
    <property type="term" value="P:microtubule-based movement"/>
    <property type="evidence" value="ECO:0007669"/>
    <property type="project" value="InterPro"/>
</dbReference>
<proteinExistence type="inferred from homology"/>
<dbReference type="InterPro" id="IPR003593">
    <property type="entry name" value="AAA+_ATPase"/>
</dbReference>
<dbReference type="FunFam" id="1.20.1270.280:FF:000002">
    <property type="entry name" value="Dynein heavy chain 5, axonemal"/>
    <property type="match status" value="1"/>
</dbReference>
<dbReference type="Gene3D" id="1.20.58.1120">
    <property type="match status" value="1"/>
</dbReference>
<dbReference type="Gene3D" id="3.40.50.300">
    <property type="entry name" value="P-loop containing nucleotide triphosphate hydrolases"/>
    <property type="match status" value="5"/>
</dbReference>
<dbReference type="PANTHER" id="PTHR46532:SF4">
    <property type="entry name" value="AAA+ ATPASE DOMAIN-CONTAINING PROTEIN"/>
    <property type="match status" value="1"/>
</dbReference>
<dbReference type="InterPro" id="IPR026983">
    <property type="entry name" value="DHC"/>
</dbReference>
<dbReference type="FunFam" id="1.20.920.30:FF:000004">
    <property type="entry name" value="Dynein axonemal heavy chain 5"/>
    <property type="match status" value="1"/>
</dbReference>
<dbReference type="InterPro" id="IPR013594">
    <property type="entry name" value="Dynein_heavy_tail"/>
</dbReference>
<dbReference type="InterPro" id="IPR041658">
    <property type="entry name" value="AAA_lid_11"/>
</dbReference>
<dbReference type="Gene3D" id="1.10.8.720">
    <property type="entry name" value="Region D6 of dynein motor"/>
    <property type="match status" value="1"/>
</dbReference>
<dbReference type="InterPro" id="IPR043157">
    <property type="entry name" value="Dynein_AAA1S"/>
</dbReference>
<dbReference type="GO" id="GO:0005874">
    <property type="term" value="C:microtubule"/>
    <property type="evidence" value="ECO:0007669"/>
    <property type="project" value="UniProtKB-KW"/>
</dbReference>
<dbReference type="GO" id="GO:0097729">
    <property type="term" value="C:9+2 motile cilium"/>
    <property type="evidence" value="ECO:0007669"/>
    <property type="project" value="UniProtKB-ARBA"/>
</dbReference>
<dbReference type="KEGG" id="csol:105368483"/>
<dbReference type="GO" id="GO:0008569">
    <property type="term" value="F:minus-end-directed microtubule motor activity"/>
    <property type="evidence" value="ECO:0007669"/>
    <property type="project" value="InterPro"/>
</dbReference>
<evidence type="ECO:0000256" key="9">
    <source>
        <dbReference type="ARBA" id="ARBA00023054"/>
    </source>
</evidence>
<dbReference type="InterPro" id="IPR024317">
    <property type="entry name" value="Dynein_heavy_chain_D4_dom"/>
</dbReference>
<feature type="domain" description="AAA+ ATPase" evidence="15">
    <location>
        <begin position="1336"/>
        <end position="1472"/>
    </location>
</feature>
<evidence type="ECO:0000256" key="1">
    <source>
        <dbReference type="ARBA" id="ARBA00004430"/>
    </source>
</evidence>
<dbReference type="SMART" id="SM00382">
    <property type="entry name" value="AAA"/>
    <property type="match status" value="3"/>
</dbReference>
<dbReference type="FunFam" id="3.40.50.300:FF:000044">
    <property type="entry name" value="Dynein heavy chain 5, axonemal"/>
    <property type="match status" value="1"/>
</dbReference>
<comment type="similarity">
    <text evidence="2">Belongs to the dynein heavy chain family.</text>
</comment>
<dbReference type="FunFam" id="1.20.920.20:FF:000001">
    <property type="entry name" value="dynein heavy chain 2, axonemal"/>
    <property type="match status" value="1"/>
</dbReference>
<sequence>MRRKIKESLDDKIIEVSEVHVFGKFNTFKMRLKKLIDILEITLTYSILHSSTIEGIATFAQKFTSFYEKISSQPYDPLDFRKADFDPAYNQFKNNVIETELELRKFFYESISDLPNIQLTLVMLQRYLVLIIKIYEKNLIYFIILRFQKLNFKHLWIDRKYLELSKMFEDEIAEVRDKYNEDRSNPPLPRNIPPISGRILWIRQLMKRIEMPMDIYKTRPRVIAHERMHKCIKMYNALVAVFIHYEMLHHNAWYKSTEIVRLALTAPLLVRNPQTNKYVINFDPYIIEVIRESEYMLKFGLDVPDFIKILFTIKDLVEENNNLRRSIPPLFLKLMKPCLIELEAAFQPCLSIITWTSLMFDDSSENMTEEAVKEIINLFVDLIKDPSIEKTKYDWLDPTKVSKAVTSQSNLMEGPFEPVKCTRKTLELMKKMVGSSSILFKKVSMLETEKPLMQTDFVLQIPNIIIVPSLDELQNDFNRVMNSLFEVHKYVTMWGQQYDKKSTADVQQLANYYEYISDHKEILRTSMSLRGAMLVLKGDISKVGNNLPEYYIIGSLRINMDKLKLALTVEAKSWKTTLGLILSSIYKEKLKKISEYIVNKNKPLIRVIKDLEDVRVAMKCLSELREDFISMDQELIHTEEVYTLLATFEIEISKEEQDIVNSFRYNFTNMLQMAKGVQDKICKMQEPLKYELVHGMAILKNEILEFDKDFDIKGPLIVGISAKEASERVLFFQAWFTDLAERFETYSSGESLFGLESTDYPILNKRKRELNLLQKLYSLYLQVTRSIDGYFEIPWSEIDTDVINTELTDFQNRCRRLPRALREWPAYIELKKKIDDFNQTCPLLELMANKAMKERHWKRMSELCDYVFDIESETFNLAIVMKAPLLENKDDVEDICISAIKEKDIESKLKQVIADWSIVNLEFSNFKQRGELLLKGTETQEIISQLEDSLMVISSLLANRYNAPFKNDIQIWQYKLNNTSEILAKWLIVQNLWAYLEAVFIGGDISKQLPTEAKRFNGIDKSWTKLMYRAREKVNAVETCTSDETMGQFLPHLLEQLESCQKSLSGYLETKRAIFPRFCFISDPSLLEILGQAADSHTIISYLDGFFDNIDTMDFSEKEYDKILSIYSREKEKIVLEVPVVCTGSVENWLKSLLNMHCQSLGSVIAQGLQILTQPDTDLLTLIDNSILQVGLLAMQVLWTTQSEQAIKLSLKDRTIMKKTNQWFLDLLNRLIEVTIKDLTKYERQKYEALITIHVHQKDIFDDLCRFRIKNLQDFEWLKQARFYYDEDLENVPIKITDVTILYQNEFLGCTDRLVVTPLTDRCYITLAQAVGMNFGGAPAGPAGTGKTETVKDMGKALGKYVVVFNCSDQMDFRGLGRIFKGLAQSGTWGCFDEFNRIELPVLSVAAQQIAIILNAKKDKKTNFLFSDGETYSIDYEFGLFITMNPGYAGRQELPENLKIMFRSVAMMVPDRQIIMRVKLAACGFKENIILSRKFFTLYKLCEEQLSKQVHYDFGLRNILSCLRTLGAQKRAHPDDSEETSLMRVLRDMNLSKLVDEDEPLFFSLIDDMFPGVKLTTQTYKNLQKSISHATEALGLINHPEWNLKIIQLYETSLVRHGLMVMGPTGSGKTRCIWTLMKALTELGSPHKEVRMNPKAITAPEMFGRLDATTNDWTDGIFSTLWRRSALIKKNENLWIVLDGPVDAVWIENLNSVLDDNKTLTLANGDRMVMASNCKLVFEPDNIDNASPATVSRMGMVYFSASVLKWKPILEAWFLGRRNNEVLLLRELFNKIYDDAYQFVQSKLVTKMVLLESMYIKQCIDILQGLFLSDEASEKFFLFSMMWSLGAVLEQDERIAFQEYLLQHPSKLNWPKCKNDETIFEYLVSKFGNWMHWNERVEVFNYPNDKILDYYTILVPNIDNTRMLYLIELIAKQDKAILLIGEPGTAKTVMIKSFMSKYDPELHLNKSFNFSSASTPNMVQRIFESYVEKRVGNTYGPPNGRKMTVFIDDISMPVINEWGDQVTNEIVRQIMEYKGFYSLEKPGDFVFLQDLLILAAMIHPGGGRNDIPPRLKRQFNIFNCTLPSDKSMDTIFRAIGEGYFCLERFPPYIVEFLPKLIPLTRTIWQRTKIKLLPTPAKFHYVFNLRDLSRIWEGILNIKRDECDSIKILLKLWEHECTRAISDRFIEINDTTWFKNMLLQTVRELLGPDLKYYDPTETYFVNFLREPPEPTGDEPDDFVFEAPKIYEEIPSYDIVIARVKSFMELFNEWIRGITLDLVFFHDALVHLIRISRILGIPRGNAMLVGIGGSGKQSLTRLASFIAGYSFFQIVLTRSYNVQNLTEDLRNIYRIAGTGSKGLTFIFTDNEIKEESFLEFINNILSVGEVANLFPKDELDEILSNIVPLMKKFDPKRIPSQDNLYEFFISRARNNLHIVLCFSPIGEKFRYRALKFPGLISGCTVNWFFRWPKDALYAVSAYFMNSYNFVCTNEVKNNLIQIMGDVQDNVSDECINYYNRFRRQCYVTPKSFLTFIEAYKLLYEENLKNINVLAYRMSNGLNKLVDAAAQVDDLRKVLVKNQENIAIKNVQIEAILVTVNQKKEEAETVKSQVQVTKDEAENLLKIISSEKAAAEKKLLAAEPALLEAEAALLTIKATDISTVRKLAKPPYLITLIMDCVLILFGKKLDPVVPDPGKRFLVSSWTEALKVLADNRFLFNLQNFPKDNINAETVDLMMPYLNYHLYNYEAAKSACGNVAGLIQWTISMITFYDINKDVLPLKANLAVQQGKHDAANRNLEVAEMLLKAKDEDLRQVQYEFDAIMDERQKIIDLADLCQKKMDTAKAMIDGLSEERSRWTGQLALFQSEIERLVGDVLILTGFLSYCGPFNQQFRIHLQKMWEEFIKERKIPVSQNINIINSLSDTATIGEWSLQELPNDELSIQNAIIVTKGSRYPLLIDPQLQGKTWVINKEKQFDLQLTLLTHKYFRNHLEDSVSIGRPLLIQDVGEELDPVLDNLLEKNFIKIGTSLKVVLGDKEVDIHKDFRIYITSKLPNPSYPPEVFARTSIIDFTVTVKGLEDQLLGRVILKEKNELEAERTQLIVDVTLNRRKIKDLETNLLHKLTTVEGPLIEDIELMSVLNNTKKTAAEVNEKLITAKDTEIKINTTREEFRPVATRGSVLYFLICDMAAVNCMYQTSLLQFLDRFDISLEKSDKSPLNQRRINNIIEYLTYEIYRYKARGLYEVHKFMFILLMTLKIDLQRGTISHKEFQYFLKGGAALDLNDVEQKPPHIKWITDIVWLNLVALSSHTKFQNILTQVTSSEKLWKSWFEKEAPEEEIIPDGYNTFDSFRRLLLIRAWCMDRALSQSKKYIANSLGQRYAEPIIVLLDVVYTESKTNTPMIGLLSMGSDPTPNIEQLAKKTEIICKTISMGQGQEVHARKLINDARVAGFWVLCQNCHLGLNYMIELVNYFLEMTETHPHFRVWITTEPHKDFPISLLQMSLKFTFEPPQGIKAGLLSTYSNMNQEMLDQCDSSQYIPLIYTISFMHTVVQERRKFGPLGWNIPYEFNSSDWLASCLFINNHLNDYDSKIGISWQTIRYMIGEVQYGGRVTDDYDKRLLNTFAKVWLQESIFDSNFIFYKSYPIFNYKQISNYILKIQELPPTDPPQAYGLHSNADITYQSNTTQLILDTIIFVQPKESGSGGGESREIVVSKQANEMLEKLPPSYDPFVVKERLQIMGNTAPMNIFLKQEIDRIQIVIDIVRFTLENLLLAIKGIIIMNEQLRDAFDNFYDARIPELWKAKSWQSATLGFWFTELIERNQQLFEWLFNGRPPKFWMTGFFNPQGFLTAMRQEVTRMHKGWALDNVTLHNDVLRLVHEDIKTPPNEGVYIYGLYLEGAGWNRKHNRLCESTNKVLYVVMPVIHIYALYNITDKSSKLYNCPVYTKPVRTYNHLVTPLWLQTEKPPDFWVLRGVALLCDIK</sequence>
<keyword evidence="9 14" id="KW-0175">Coiled coil</keyword>
<keyword evidence="5" id="KW-0677">Repeat</keyword>
<evidence type="ECO:0000256" key="14">
    <source>
        <dbReference type="SAM" id="Coils"/>
    </source>
</evidence>
<dbReference type="InterPro" id="IPR042222">
    <property type="entry name" value="Dynein_2_N"/>
</dbReference>
<feature type="domain" description="AAA+ ATPase" evidence="15">
    <location>
        <begin position="1933"/>
        <end position="2081"/>
    </location>
</feature>
<dbReference type="FunFam" id="3.40.50.300:FF:000049">
    <property type="entry name" value="Dynein, axonemal, heavy chain 5"/>
    <property type="match status" value="1"/>
</dbReference>
<keyword evidence="13" id="KW-0966">Cell projection</keyword>
<keyword evidence="6" id="KW-0547">Nucleotide-binding</keyword>
<dbReference type="InterPro" id="IPR024743">
    <property type="entry name" value="Dynein_HC_stalk"/>
</dbReference>
<evidence type="ECO:0000259" key="15">
    <source>
        <dbReference type="SMART" id="SM00382"/>
    </source>
</evidence>
<dbReference type="Pfam" id="PF12775">
    <property type="entry name" value="AAA_7"/>
    <property type="match status" value="1"/>
</dbReference>
<dbReference type="Pfam" id="PF12781">
    <property type="entry name" value="AAA_9"/>
    <property type="match status" value="1"/>
</dbReference>
<dbReference type="Gene3D" id="1.10.472.130">
    <property type="match status" value="1"/>
</dbReference>
<dbReference type="FunFam" id="3.40.50.300:FF:001080">
    <property type="entry name" value="Dynein, axonemal, heavy chain 5"/>
    <property type="match status" value="1"/>
</dbReference>
<dbReference type="FunFam" id="3.10.490.20:FF:000010">
    <property type="entry name" value="Dynein heavy chain, putative"/>
    <property type="match status" value="1"/>
</dbReference>
<dbReference type="Proteomes" id="UP000695007">
    <property type="component" value="Unplaced"/>
</dbReference>
<dbReference type="PANTHER" id="PTHR46532">
    <property type="entry name" value="MALE FERTILITY FACTOR KL5"/>
    <property type="match status" value="1"/>
</dbReference>
<dbReference type="GeneID" id="105368483"/>
<dbReference type="Pfam" id="PF17857">
    <property type="entry name" value="AAA_lid_1"/>
    <property type="match status" value="1"/>
</dbReference>
<dbReference type="InterPro" id="IPR042219">
    <property type="entry name" value="AAA_lid_11_sf"/>
</dbReference>
<dbReference type="Pfam" id="PF12774">
    <property type="entry name" value="AAA_6"/>
    <property type="match status" value="1"/>
</dbReference>
<evidence type="ECO:0000256" key="10">
    <source>
        <dbReference type="ARBA" id="ARBA00023069"/>
    </source>
</evidence>
<dbReference type="Pfam" id="PF03028">
    <property type="entry name" value="Dynein_heavy"/>
    <property type="match status" value="1"/>
</dbReference>
<dbReference type="Pfam" id="PF18198">
    <property type="entry name" value="AAA_lid_11"/>
    <property type="match status" value="1"/>
</dbReference>
<dbReference type="InterPro" id="IPR041228">
    <property type="entry name" value="Dynein_C"/>
</dbReference>
<dbReference type="Gene3D" id="6.10.140.1060">
    <property type="match status" value="1"/>
</dbReference>
<dbReference type="Gene3D" id="1.20.920.20">
    <property type="match status" value="1"/>
</dbReference>
<dbReference type="Gene3D" id="1.20.1270.280">
    <property type="match status" value="1"/>
</dbReference>
<dbReference type="Gene3D" id="1.20.140.100">
    <property type="entry name" value="Dynein heavy chain, N-terminal domain 2"/>
    <property type="match status" value="1"/>
</dbReference>
<evidence type="ECO:0000256" key="11">
    <source>
        <dbReference type="ARBA" id="ARBA00023175"/>
    </source>
</evidence>
<dbReference type="Pfam" id="PF12777">
    <property type="entry name" value="MT"/>
    <property type="match status" value="1"/>
</dbReference>
<evidence type="ECO:0000256" key="8">
    <source>
        <dbReference type="ARBA" id="ARBA00023017"/>
    </source>
</evidence>
<dbReference type="GO" id="GO:0005524">
    <property type="term" value="F:ATP binding"/>
    <property type="evidence" value="ECO:0007669"/>
    <property type="project" value="UniProtKB-KW"/>
</dbReference>
<dbReference type="FunFam" id="3.40.50.300:FF:002141">
    <property type="entry name" value="Dynein heavy chain"/>
    <property type="match status" value="1"/>
</dbReference>
<dbReference type="InterPro" id="IPR043160">
    <property type="entry name" value="Dynein_C_barrel"/>
</dbReference>
<dbReference type="Gene3D" id="1.10.8.1220">
    <property type="match status" value="1"/>
</dbReference>
<dbReference type="FunFam" id="1.10.8.710:FF:000003">
    <property type="entry name" value="Dynein axonemal heavy chain 5"/>
    <property type="match status" value="1"/>
</dbReference>
<dbReference type="InterPro" id="IPR042228">
    <property type="entry name" value="Dynein_linker_3"/>
</dbReference>
<comment type="subcellular location">
    <subcellularLocation>
        <location evidence="1">Cytoplasm</location>
        <location evidence="1">Cytoskeleton</location>
        <location evidence="1">Cilium axoneme</location>
    </subcellularLocation>
</comment>
<evidence type="ECO:0000256" key="3">
    <source>
        <dbReference type="ARBA" id="ARBA00022490"/>
    </source>
</evidence>
<dbReference type="GO" id="GO:0051959">
    <property type="term" value="F:dynein light intermediate chain binding"/>
    <property type="evidence" value="ECO:0007669"/>
    <property type="project" value="InterPro"/>
</dbReference>
<dbReference type="FunFam" id="1.10.8.720:FF:000004">
    <property type="entry name" value="Dynein heavy chain 5, axonemal"/>
    <property type="match status" value="1"/>
</dbReference>
<dbReference type="FunFam" id="3.40.50.300:FF:000320">
    <property type="entry name" value="Dynein, axonemal, heavy chain 5"/>
    <property type="match status" value="1"/>
</dbReference>
<keyword evidence="4" id="KW-0493">Microtubule</keyword>
<keyword evidence="3" id="KW-0963">Cytoplasm</keyword>
<reference evidence="17" key="1">
    <citation type="submission" date="2025-08" db="UniProtKB">
        <authorList>
            <consortium name="RefSeq"/>
        </authorList>
    </citation>
    <scope>IDENTIFICATION</scope>
</reference>
<evidence type="ECO:0000256" key="2">
    <source>
        <dbReference type="ARBA" id="ARBA00008887"/>
    </source>
</evidence>
<dbReference type="InterPro" id="IPR004273">
    <property type="entry name" value="Dynein_heavy_D6_P-loop"/>
</dbReference>
<keyword evidence="16" id="KW-1185">Reference proteome</keyword>
<keyword evidence="8" id="KW-0243">Dynein</keyword>
<dbReference type="Pfam" id="PF18199">
    <property type="entry name" value="Dynein_C"/>
    <property type="match status" value="1"/>
</dbReference>
<protein>
    <submittedName>
        <fullName evidence="17">Dynein heavy chain 8, axonemal</fullName>
    </submittedName>
</protein>
<dbReference type="FunFam" id="3.40.50.300:FF:001221">
    <property type="entry name" value="Axonemal dynein heavy chain 8"/>
    <property type="match status" value="1"/>
</dbReference>